<dbReference type="PANTHER" id="PTHR24223">
    <property type="entry name" value="ATP-BINDING CASSETTE SUB-FAMILY C"/>
    <property type="match status" value="1"/>
</dbReference>
<feature type="non-terminal residue" evidence="3">
    <location>
        <position position="1"/>
    </location>
</feature>
<dbReference type="GO" id="GO:0042626">
    <property type="term" value="F:ATPase-coupled transmembrane transporter activity"/>
    <property type="evidence" value="ECO:0007669"/>
    <property type="project" value="TreeGrafter"/>
</dbReference>
<dbReference type="Proteomes" id="UP000708208">
    <property type="component" value="Unassembled WGS sequence"/>
</dbReference>
<sequence>IIDGENISKIGLHDLRGKLTIIPQDPVLFSGTLRFNLDPFEQYSDFEIWKALELAHLTSFVTSLP</sequence>
<keyword evidence="4" id="KW-1185">Reference proteome</keyword>
<dbReference type="InterPro" id="IPR050173">
    <property type="entry name" value="ABC_transporter_C-like"/>
</dbReference>
<dbReference type="OrthoDB" id="6500128at2759"/>
<protein>
    <submittedName>
        <fullName evidence="3">Uncharacterized protein</fullName>
    </submittedName>
</protein>
<evidence type="ECO:0000313" key="4">
    <source>
        <dbReference type="Proteomes" id="UP000708208"/>
    </source>
</evidence>
<comment type="caution">
    <text evidence="3">The sequence shown here is derived from an EMBL/GenBank/DDBJ whole genome shotgun (WGS) entry which is preliminary data.</text>
</comment>
<keyword evidence="2" id="KW-0067">ATP-binding</keyword>
<reference evidence="3" key="1">
    <citation type="submission" date="2021-06" db="EMBL/GenBank/DDBJ databases">
        <authorList>
            <person name="Hodson N. C."/>
            <person name="Mongue J. A."/>
            <person name="Jaron S. K."/>
        </authorList>
    </citation>
    <scope>NUCLEOTIDE SEQUENCE</scope>
</reference>
<dbReference type="AlphaFoldDB" id="A0A8J2JCE4"/>
<feature type="non-terminal residue" evidence="3">
    <location>
        <position position="65"/>
    </location>
</feature>
<accession>A0A8J2JCE4</accession>
<gene>
    <name evidence="3" type="ORF">AFUS01_LOCUS5751</name>
</gene>
<keyword evidence="1" id="KW-0547">Nucleotide-binding</keyword>
<dbReference type="GO" id="GO:0016020">
    <property type="term" value="C:membrane"/>
    <property type="evidence" value="ECO:0007669"/>
    <property type="project" value="TreeGrafter"/>
</dbReference>
<proteinExistence type="predicted"/>
<organism evidence="3 4">
    <name type="scientific">Allacma fusca</name>
    <dbReference type="NCBI Taxonomy" id="39272"/>
    <lineage>
        <taxon>Eukaryota</taxon>
        <taxon>Metazoa</taxon>
        <taxon>Ecdysozoa</taxon>
        <taxon>Arthropoda</taxon>
        <taxon>Hexapoda</taxon>
        <taxon>Collembola</taxon>
        <taxon>Symphypleona</taxon>
        <taxon>Sminthuridae</taxon>
        <taxon>Allacma</taxon>
    </lineage>
</organism>
<dbReference type="GO" id="GO:0005524">
    <property type="term" value="F:ATP binding"/>
    <property type="evidence" value="ECO:0007669"/>
    <property type="project" value="UniProtKB-KW"/>
</dbReference>
<dbReference type="EMBL" id="CAJVCH010036865">
    <property type="protein sequence ID" value="CAG7716227.1"/>
    <property type="molecule type" value="Genomic_DNA"/>
</dbReference>
<evidence type="ECO:0000256" key="2">
    <source>
        <dbReference type="ARBA" id="ARBA00022840"/>
    </source>
</evidence>
<evidence type="ECO:0000256" key="1">
    <source>
        <dbReference type="ARBA" id="ARBA00022741"/>
    </source>
</evidence>
<evidence type="ECO:0000313" key="3">
    <source>
        <dbReference type="EMBL" id="CAG7716227.1"/>
    </source>
</evidence>
<name>A0A8J2JCE4_9HEXA</name>